<accession>A0A8S5P7W2</accession>
<sequence length="30" mass="3580">MFNHICSAKCFYKIFRHLRSLSSANKRLAH</sequence>
<protein>
    <submittedName>
        <fullName evidence="1">Uncharacterized protein</fullName>
    </submittedName>
</protein>
<proteinExistence type="predicted"/>
<dbReference type="EMBL" id="BK015351">
    <property type="protein sequence ID" value="DAE02768.1"/>
    <property type="molecule type" value="Genomic_DNA"/>
</dbReference>
<reference evidence="1" key="1">
    <citation type="journal article" date="2021" name="Proc. Natl. Acad. Sci. U.S.A.">
        <title>A Catalog of Tens of Thousands of Viruses from Human Metagenomes Reveals Hidden Associations with Chronic Diseases.</title>
        <authorList>
            <person name="Tisza M.J."/>
            <person name="Buck C.B."/>
        </authorList>
    </citation>
    <scope>NUCLEOTIDE SEQUENCE</scope>
    <source>
        <strain evidence="1">Ct39g3</strain>
    </source>
</reference>
<organism evidence="1">
    <name type="scientific">Siphoviridae sp. ct39g3</name>
    <dbReference type="NCBI Taxonomy" id="2825320"/>
    <lineage>
        <taxon>Viruses</taxon>
        <taxon>Duplodnaviria</taxon>
        <taxon>Heunggongvirae</taxon>
        <taxon>Uroviricota</taxon>
        <taxon>Caudoviricetes</taxon>
    </lineage>
</organism>
<evidence type="ECO:0000313" key="1">
    <source>
        <dbReference type="EMBL" id="DAE02768.1"/>
    </source>
</evidence>
<name>A0A8S5P7W2_9CAUD</name>